<dbReference type="InterPro" id="IPR008630">
    <property type="entry name" value="Glyco_trans_34"/>
</dbReference>
<evidence type="ECO:0000256" key="2">
    <source>
        <dbReference type="ARBA" id="ARBA00022676"/>
    </source>
</evidence>
<keyword evidence="6" id="KW-1185">Reference proteome</keyword>
<dbReference type="PANTHER" id="PTHR31306">
    <property type="entry name" value="ALPHA-1,6-MANNOSYLTRANSFERASE MNN11-RELATED"/>
    <property type="match status" value="1"/>
</dbReference>
<accession>A0A364N2X2</accession>
<evidence type="ECO:0000256" key="4">
    <source>
        <dbReference type="SAM" id="MobiDB-lite"/>
    </source>
</evidence>
<organism evidence="5 6">
    <name type="scientific">Stemphylium lycopersici</name>
    <name type="common">Tomato gray leaf spot disease fungus</name>
    <name type="synonym">Thyrospora lycopersici</name>
    <dbReference type="NCBI Taxonomy" id="183478"/>
    <lineage>
        <taxon>Eukaryota</taxon>
        <taxon>Fungi</taxon>
        <taxon>Dikarya</taxon>
        <taxon>Ascomycota</taxon>
        <taxon>Pezizomycotina</taxon>
        <taxon>Dothideomycetes</taxon>
        <taxon>Pleosporomycetidae</taxon>
        <taxon>Pleosporales</taxon>
        <taxon>Pleosporineae</taxon>
        <taxon>Pleosporaceae</taxon>
        <taxon>Stemphylium</taxon>
    </lineage>
</organism>
<dbReference type="Gene3D" id="3.90.550.10">
    <property type="entry name" value="Spore Coat Polysaccharide Biosynthesis Protein SpsA, Chain A"/>
    <property type="match status" value="1"/>
</dbReference>
<dbReference type="AlphaFoldDB" id="A0A364N2X2"/>
<dbReference type="Proteomes" id="UP000249619">
    <property type="component" value="Unassembled WGS sequence"/>
</dbReference>
<dbReference type="GO" id="GO:0006487">
    <property type="term" value="P:protein N-linked glycosylation"/>
    <property type="evidence" value="ECO:0007669"/>
    <property type="project" value="TreeGrafter"/>
</dbReference>
<reference evidence="6" key="1">
    <citation type="submission" date="2018-05" db="EMBL/GenBank/DDBJ databases">
        <title>Draft genome sequence of Stemphylium lycopersici strain CIDEFI 213.</title>
        <authorList>
            <person name="Medina R."/>
            <person name="Franco M.E.E."/>
            <person name="Lucentini C.G."/>
            <person name="Saparrat M.C.N."/>
            <person name="Balatti P.A."/>
        </authorList>
    </citation>
    <scope>NUCLEOTIDE SEQUENCE [LARGE SCALE GENOMIC DNA]</scope>
    <source>
        <strain evidence="6">CIDEFI 213</strain>
    </source>
</reference>
<keyword evidence="3 5" id="KW-0808">Transferase</keyword>
<protein>
    <submittedName>
        <fullName evidence="5">Glycosyltransferase family 34 protein</fullName>
    </submittedName>
</protein>
<dbReference type="Pfam" id="PF05637">
    <property type="entry name" value="Glyco_transf_34"/>
    <property type="match status" value="1"/>
</dbReference>
<dbReference type="EMBL" id="QGDH01000064">
    <property type="protein sequence ID" value="RAR10550.1"/>
    <property type="molecule type" value="Genomic_DNA"/>
</dbReference>
<dbReference type="InterPro" id="IPR029044">
    <property type="entry name" value="Nucleotide-diphossugar_trans"/>
</dbReference>
<comment type="caution">
    <text evidence="5">The sequence shown here is derived from an EMBL/GenBank/DDBJ whole genome shotgun (WGS) entry which is preliminary data.</text>
</comment>
<comment type="similarity">
    <text evidence="1">Belongs to the glycosyltransferase 34 family.</text>
</comment>
<evidence type="ECO:0000313" key="5">
    <source>
        <dbReference type="EMBL" id="RAR10550.1"/>
    </source>
</evidence>
<feature type="region of interest" description="Disordered" evidence="4">
    <location>
        <begin position="565"/>
        <end position="585"/>
    </location>
</feature>
<evidence type="ECO:0000256" key="3">
    <source>
        <dbReference type="ARBA" id="ARBA00022679"/>
    </source>
</evidence>
<sequence>MGKTCTDGISGDILVMALAKRRPLKGYRITKPQLFHIACRIQALDLYQEPMRIQGAPKAPLQISEARLRWKTACVFPDFKFIHLNPPGTLKRVCMTDGDEVAPVRKERTTKAVPVGETWRTTSPGLPSPKGLSGYFEPHNEYGLENNVTFIVQNYHQANSRTPLELNPHQNQICGAWVEVFPAIPVNAGRPFLKSAITTFATSIRCHTVKPEFRKSPISQVYFSALKRLGLAIEEAKGVFRVEHCIAIMCLAVTDDLLANLAPTHQLRQDLQDFLQSLQEWELTTQLHTSSPLSWTSSVAGEALPAIAETLWFPDIMTANSLTHYWAFKIIAKTHLDKVNAALYTLEAEPFIIEPASDTEESTADLAEMICNSMSYLTQPGAPLHHAGSAFFTLPTALAVFQKEPTRYSRLFLLSLVAGKPASISHALSFSHSPPTPSILQSAPFQLPGFDTASPDASALSKPRPRIGKVTASFGPEDPTYEAAISSHKTHDAIHNYPHFILRERILHGLWSKHAFLLTILGAELAKPQEERLEWLFWHDRDTMIMNPNIPLEIFLPPSAAAAARTTTAPRKRKDDKKENVDAKTSSKDIKMILTNDRNGLNNGVFFLRVSTWAVEYLAAALSYPEYEPDVKLKYSEQSAMEQVSLRPRFAPAIVHVPQRWFNGFPPSAKDPQKPAAARPGSLLIHFASNRDGKRPERMAKWGRVLGEVGNEWDVPLNGTRYGMEIEEFWERLGRGDDEGEVCEDIGGRAWG</sequence>
<proteinExistence type="inferred from homology"/>
<name>A0A364N2X2_STELY</name>
<dbReference type="PANTHER" id="PTHR31306:SF8">
    <property type="entry name" value="GLYCOSYLTRANSFERASE FAMILY 34 PROTEIN"/>
    <property type="match status" value="1"/>
</dbReference>
<evidence type="ECO:0000313" key="6">
    <source>
        <dbReference type="Proteomes" id="UP000249619"/>
    </source>
</evidence>
<feature type="compositionally biased region" description="Basic and acidic residues" evidence="4">
    <location>
        <begin position="576"/>
        <end position="585"/>
    </location>
</feature>
<dbReference type="GO" id="GO:0016757">
    <property type="term" value="F:glycosyltransferase activity"/>
    <property type="evidence" value="ECO:0007669"/>
    <property type="project" value="UniProtKB-KW"/>
</dbReference>
<dbReference type="GO" id="GO:0000139">
    <property type="term" value="C:Golgi membrane"/>
    <property type="evidence" value="ECO:0007669"/>
    <property type="project" value="TreeGrafter"/>
</dbReference>
<dbReference type="STRING" id="183478.A0A364N2X2"/>
<keyword evidence="2" id="KW-0328">Glycosyltransferase</keyword>
<evidence type="ECO:0000256" key="1">
    <source>
        <dbReference type="ARBA" id="ARBA00005664"/>
    </source>
</evidence>
<gene>
    <name evidence="5" type="ORF">DDE83_004946</name>
</gene>